<evidence type="ECO:0000313" key="3">
    <source>
        <dbReference type="Proteomes" id="UP000467124"/>
    </source>
</evidence>
<name>A0A7K2ITX8_9ACTN</name>
<keyword evidence="1" id="KW-1133">Transmembrane helix</keyword>
<organism evidence="2 3">
    <name type="scientific">Nocardiopsis alba</name>
    <dbReference type="NCBI Taxonomy" id="53437"/>
    <lineage>
        <taxon>Bacteria</taxon>
        <taxon>Bacillati</taxon>
        <taxon>Actinomycetota</taxon>
        <taxon>Actinomycetes</taxon>
        <taxon>Streptosporangiales</taxon>
        <taxon>Nocardiopsidaceae</taxon>
        <taxon>Nocardiopsis</taxon>
    </lineage>
</organism>
<dbReference type="Proteomes" id="UP000467124">
    <property type="component" value="Unassembled WGS sequence"/>
</dbReference>
<feature type="transmembrane region" description="Helical" evidence="1">
    <location>
        <begin position="44"/>
        <end position="62"/>
    </location>
</feature>
<reference evidence="2 3" key="1">
    <citation type="journal article" date="2019" name="Nat. Commun.">
        <title>The antimicrobial potential of Streptomyces from insect microbiomes.</title>
        <authorList>
            <person name="Chevrette M.G."/>
            <person name="Carlson C.M."/>
            <person name="Ortega H.E."/>
            <person name="Thomas C."/>
            <person name="Ananiev G.E."/>
            <person name="Barns K.J."/>
            <person name="Book A.J."/>
            <person name="Cagnazzo J."/>
            <person name="Carlos C."/>
            <person name="Flanigan W."/>
            <person name="Grubbs K.J."/>
            <person name="Horn H.A."/>
            <person name="Hoffmann F.M."/>
            <person name="Klassen J.L."/>
            <person name="Knack J.J."/>
            <person name="Lewin G.R."/>
            <person name="McDonald B.R."/>
            <person name="Muller L."/>
            <person name="Melo W.G.P."/>
            <person name="Pinto-Tomas A.A."/>
            <person name="Schmitz A."/>
            <person name="Wendt-Pienkowski E."/>
            <person name="Wildman S."/>
            <person name="Zhao M."/>
            <person name="Zhang F."/>
            <person name="Bugni T.S."/>
            <person name="Andes D.R."/>
            <person name="Pupo M.T."/>
            <person name="Currie C.R."/>
        </authorList>
    </citation>
    <scope>NUCLEOTIDE SEQUENCE [LARGE SCALE GENOMIC DNA]</scope>
    <source>
        <strain evidence="2 3">SID5840</strain>
    </source>
</reference>
<comment type="caution">
    <text evidence="2">The sequence shown here is derived from an EMBL/GenBank/DDBJ whole genome shotgun (WGS) entry which is preliminary data.</text>
</comment>
<gene>
    <name evidence="2" type="ORF">GTW20_14395</name>
</gene>
<dbReference type="RefSeq" id="WP_161112423.1">
    <property type="nucleotide sequence ID" value="NZ_WWHY01000001.1"/>
</dbReference>
<evidence type="ECO:0000313" key="2">
    <source>
        <dbReference type="EMBL" id="MYR33420.1"/>
    </source>
</evidence>
<keyword evidence="1" id="KW-0472">Membrane</keyword>
<feature type="transmembrane region" description="Helical" evidence="1">
    <location>
        <begin position="20"/>
        <end position="37"/>
    </location>
</feature>
<evidence type="ECO:0000256" key="1">
    <source>
        <dbReference type="SAM" id="Phobius"/>
    </source>
</evidence>
<feature type="transmembrane region" description="Helical" evidence="1">
    <location>
        <begin position="68"/>
        <end position="90"/>
    </location>
</feature>
<keyword evidence="1" id="KW-0812">Transmembrane</keyword>
<protein>
    <submittedName>
        <fullName evidence="2">DUF1109 domain-containing protein</fullName>
    </submittedName>
</protein>
<feature type="transmembrane region" description="Helical" evidence="1">
    <location>
        <begin position="111"/>
        <end position="129"/>
    </location>
</feature>
<sequence>MMPPGGPPPLPPLGLFKSVSGRRVALLNLSGVGAGYFHLRNHLFFGINLAVTIGLLVTAALLGAADDLLMWVPILLGWVLVTVVHGLFAGRAHDRRLMARGESPTASRRPMILAACLVLAMAASLVGVWQTGEWRLRVADAAHASGDCDTAIAGYNSVETAFQLSMSPSLMERSRAGVEACELLRRAQSDVANEDYDYALESYGDYFAHRASRWEDTDGSVAEVHLDYAAQLAAEADELYSGEVTEEVEATFRQAQETYTFVAEDFSDTPAAAEVPAALVDLYDLATGDYAEENWCGAFGQIGMFDDLTWESAPEVAERIEEERPDAALKCGWDQVDADAYDEAEETADLLAAEYPDHEADEVEDLVRNIGAGRVEEKMDRATLLGESDISDSPLETGGGDKVSIRYVNHTDEEMTFLYVGPDAVHGEVTIDPCADCDTSSPPSSTSCLNDDNAMDLSLDPGEYRILIGETDNLLSRPLHGTFEMKAGETYADCFYRE</sequence>
<accession>A0A7K2ITX8</accession>
<dbReference type="EMBL" id="WWHY01000001">
    <property type="protein sequence ID" value="MYR33420.1"/>
    <property type="molecule type" value="Genomic_DNA"/>
</dbReference>
<proteinExistence type="predicted"/>
<dbReference type="AlphaFoldDB" id="A0A7K2ITX8"/>